<gene>
    <name evidence="1" type="ORF">BDR25DRAFT_305436</name>
</gene>
<reference evidence="1" key="1">
    <citation type="journal article" date="2020" name="Stud. Mycol.">
        <title>101 Dothideomycetes genomes: a test case for predicting lifestyles and emergence of pathogens.</title>
        <authorList>
            <person name="Haridas S."/>
            <person name="Albert R."/>
            <person name="Binder M."/>
            <person name="Bloem J."/>
            <person name="Labutti K."/>
            <person name="Salamov A."/>
            <person name="Andreopoulos B."/>
            <person name="Baker S."/>
            <person name="Barry K."/>
            <person name="Bills G."/>
            <person name="Bluhm B."/>
            <person name="Cannon C."/>
            <person name="Castanera R."/>
            <person name="Culley D."/>
            <person name="Daum C."/>
            <person name="Ezra D."/>
            <person name="Gonzalez J."/>
            <person name="Henrissat B."/>
            <person name="Kuo A."/>
            <person name="Liang C."/>
            <person name="Lipzen A."/>
            <person name="Lutzoni F."/>
            <person name="Magnuson J."/>
            <person name="Mondo S."/>
            <person name="Nolan M."/>
            <person name="Ohm R."/>
            <person name="Pangilinan J."/>
            <person name="Park H.-J."/>
            <person name="Ramirez L."/>
            <person name="Alfaro M."/>
            <person name="Sun H."/>
            <person name="Tritt A."/>
            <person name="Yoshinaga Y."/>
            <person name="Zwiers L.-H."/>
            <person name="Turgeon B."/>
            <person name="Goodwin S."/>
            <person name="Spatafora J."/>
            <person name="Crous P."/>
            <person name="Grigoriev I."/>
        </authorList>
    </citation>
    <scope>NUCLEOTIDE SEQUENCE</scope>
    <source>
        <strain evidence="1">ATCC 200398</strain>
    </source>
</reference>
<comment type="caution">
    <text evidence="1">The sequence shown here is derived from an EMBL/GenBank/DDBJ whole genome shotgun (WGS) entry which is preliminary data.</text>
</comment>
<dbReference type="Proteomes" id="UP000799755">
    <property type="component" value="Unassembled WGS sequence"/>
</dbReference>
<accession>A0ACB6QKY3</accession>
<dbReference type="EMBL" id="MU003519">
    <property type="protein sequence ID" value="KAF2467674.1"/>
    <property type="molecule type" value="Genomic_DNA"/>
</dbReference>
<evidence type="ECO:0000313" key="2">
    <source>
        <dbReference type="Proteomes" id="UP000799755"/>
    </source>
</evidence>
<keyword evidence="2" id="KW-1185">Reference proteome</keyword>
<proteinExistence type="predicted"/>
<sequence>MLAIQKASKPPQKCTPNLLPARLSHNGLVHDTDKYWKPVTESDKKMAYFRGRALHGTTLALPSNYTGAVLNITDKQLPTANSNRTIADDEDEDAHDQSARVEVSAIEQVGTFDEFVVWGHGGTVNESEDPYVRAVGEWIGFAESMHIDPEGKTDGEET</sequence>
<name>A0ACB6QKY3_9PLEO</name>
<organism evidence="1 2">
    <name type="scientific">Lindgomyces ingoldianus</name>
    <dbReference type="NCBI Taxonomy" id="673940"/>
    <lineage>
        <taxon>Eukaryota</taxon>
        <taxon>Fungi</taxon>
        <taxon>Dikarya</taxon>
        <taxon>Ascomycota</taxon>
        <taxon>Pezizomycotina</taxon>
        <taxon>Dothideomycetes</taxon>
        <taxon>Pleosporomycetidae</taxon>
        <taxon>Pleosporales</taxon>
        <taxon>Lindgomycetaceae</taxon>
        <taxon>Lindgomyces</taxon>
    </lineage>
</organism>
<protein>
    <submittedName>
        <fullName evidence="1">Ribonuclease H1 small subunit</fullName>
    </submittedName>
</protein>
<evidence type="ECO:0000313" key="1">
    <source>
        <dbReference type="EMBL" id="KAF2467674.1"/>
    </source>
</evidence>